<evidence type="ECO:0000313" key="4">
    <source>
        <dbReference type="EMBL" id="KAF2828114.1"/>
    </source>
</evidence>
<reference evidence="4" key="1">
    <citation type="journal article" date="2020" name="Stud. Mycol.">
        <title>101 Dothideomycetes genomes: a test case for predicting lifestyles and emergence of pathogens.</title>
        <authorList>
            <person name="Haridas S."/>
            <person name="Albert R."/>
            <person name="Binder M."/>
            <person name="Bloem J."/>
            <person name="Labutti K."/>
            <person name="Salamov A."/>
            <person name="Andreopoulos B."/>
            <person name="Baker S."/>
            <person name="Barry K."/>
            <person name="Bills G."/>
            <person name="Bluhm B."/>
            <person name="Cannon C."/>
            <person name="Castanera R."/>
            <person name="Culley D."/>
            <person name="Daum C."/>
            <person name="Ezra D."/>
            <person name="Gonzalez J."/>
            <person name="Henrissat B."/>
            <person name="Kuo A."/>
            <person name="Liang C."/>
            <person name="Lipzen A."/>
            <person name="Lutzoni F."/>
            <person name="Magnuson J."/>
            <person name="Mondo S."/>
            <person name="Nolan M."/>
            <person name="Ohm R."/>
            <person name="Pangilinan J."/>
            <person name="Park H.-J."/>
            <person name="Ramirez L."/>
            <person name="Alfaro M."/>
            <person name="Sun H."/>
            <person name="Tritt A."/>
            <person name="Yoshinaga Y."/>
            <person name="Zwiers L.-H."/>
            <person name="Turgeon B."/>
            <person name="Goodwin S."/>
            <person name="Spatafora J."/>
            <person name="Crous P."/>
            <person name="Grigoriev I."/>
        </authorList>
    </citation>
    <scope>NUCLEOTIDE SEQUENCE</scope>
    <source>
        <strain evidence="4">CBS 113818</strain>
    </source>
</reference>
<dbReference type="PROSITE" id="PS00463">
    <property type="entry name" value="ZN2_CY6_FUNGAL_1"/>
    <property type="match status" value="1"/>
</dbReference>
<keyword evidence="5" id="KW-1185">Reference proteome</keyword>
<dbReference type="PRINTS" id="PR00755">
    <property type="entry name" value="AFLATOXINBRP"/>
</dbReference>
<dbReference type="GO" id="GO:0008270">
    <property type="term" value="F:zinc ion binding"/>
    <property type="evidence" value="ECO:0007669"/>
    <property type="project" value="InterPro"/>
</dbReference>
<evidence type="ECO:0000256" key="1">
    <source>
        <dbReference type="ARBA" id="ARBA00023242"/>
    </source>
</evidence>
<dbReference type="InterPro" id="IPR053157">
    <property type="entry name" value="Sterol_Uptake_Regulator"/>
</dbReference>
<keyword evidence="1" id="KW-0539">Nucleus</keyword>
<gene>
    <name evidence="4" type="ORF">CC86DRAFT_381072</name>
</gene>
<evidence type="ECO:0000259" key="3">
    <source>
        <dbReference type="PROSITE" id="PS50048"/>
    </source>
</evidence>
<dbReference type="Proteomes" id="UP000799424">
    <property type="component" value="Unassembled WGS sequence"/>
</dbReference>
<dbReference type="PANTHER" id="PTHR47784:SF4">
    <property type="entry name" value="ZN(II)2CYS6 TRANSCRIPTION FACTOR (EUROFUNG)"/>
    <property type="match status" value="1"/>
</dbReference>
<feature type="domain" description="Zn(2)-C6 fungal-type" evidence="3">
    <location>
        <begin position="16"/>
        <end position="46"/>
    </location>
</feature>
<protein>
    <recommendedName>
        <fullName evidence="3">Zn(2)-C6 fungal-type domain-containing protein</fullName>
    </recommendedName>
</protein>
<dbReference type="InterPro" id="IPR001138">
    <property type="entry name" value="Zn2Cys6_DnaBD"/>
</dbReference>
<dbReference type="AlphaFoldDB" id="A0A6A7A5K2"/>
<evidence type="ECO:0000256" key="2">
    <source>
        <dbReference type="SAM" id="MobiDB-lite"/>
    </source>
</evidence>
<dbReference type="GO" id="GO:0001228">
    <property type="term" value="F:DNA-binding transcription activator activity, RNA polymerase II-specific"/>
    <property type="evidence" value="ECO:0007669"/>
    <property type="project" value="TreeGrafter"/>
</dbReference>
<dbReference type="EMBL" id="MU006223">
    <property type="protein sequence ID" value="KAF2828114.1"/>
    <property type="molecule type" value="Genomic_DNA"/>
</dbReference>
<dbReference type="InterPro" id="IPR021858">
    <property type="entry name" value="Fun_TF"/>
</dbReference>
<dbReference type="Pfam" id="PF11951">
    <property type="entry name" value="Fungal_trans_2"/>
    <property type="match status" value="1"/>
</dbReference>
<dbReference type="OrthoDB" id="5386330at2759"/>
<name>A0A6A7A5K2_9PLEO</name>
<accession>A0A6A7A5K2</accession>
<dbReference type="PANTHER" id="PTHR47784">
    <property type="entry name" value="STEROL UPTAKE CONTROL PROTEIN 2"/>
    <property type="match status" value="1"/>
</dbReference>
<proteinExistence type="predicted"/>
<dbReference type="SMART" id="SM00066">
    <property type="entry name" value="GAL4"/>
    <property type="match status" value="1"/>
</dbReference>
<dbReference type="SUPFAM" id="SSF57701">
    <property type="entry name" value="Zn2/Cys6 DNA-binding domain"/>
    <property type="match status" value="1"/>
</dbReference>
<dbReference type="PROSITE" id="PS50048">
    <property type="entry name" value="ZN2_CY6_FUNGAL_2"/>
    <property type="match status" value="1"/>
</dbReference>
<dbReference type="InterPro" id="IPR036864">
    <property type="entry name" value="Zn2-C6_fun-type_DNA-bd_sf"/>
</dbReference>
<dbReference type="Gene3D" id="4.10.240.10">
    <property type="entry name" value="Zn(2)-C6 fungal-type DNA-binding domain"/>
    <property type="match status" value="1"/>
</dbReference>
<organism evidence="4 5">
    <name type="scientific">Ophiobolus disseminans</name>
    <dbReference type="NCBI Taxonomy" id="1469910"/>
    <lineage>
        <taxon>Eukaryota</taxon>
        <taxon>Fungi</taxon>
        <taxon>Dikarya</taxon>
        <taxon>Ascomycota</taxon>
        <taxon>Pezizomycotina</taxon>
        <taxon>Dothideomycetes</taxon>
        <taxon>Pleosporomycetidae</taxon>
        <taxon>Pleosporales</taxon>
        <taxon>Pleosporineae</taxon>
        <taxon>Phaeosphaeriaceae</taxon>
        <taxon>Ophiobolus</taxon>
    </lineage>
</organism>
<feature type="region of interest" description="Disordered" evidence="2">
    <location>
        <begin position="45"/>
        <end position="64"/>
    </location>
</feature>
<sequence>MDRAKTRKPHKKSRNGCLPCKGRHVKCDEQKPNCANCVKQGTPCEYRPSKSREGSNSSPVPIATLTPLSTEGTVLDLSPPVLPSISHHPDPLPLNISQLRLLHHYTTVTAGTLAHNADSEAIFTKNLVQTAFSYPFLLHAVLALSALHLTRIEGPSSSLHTEYCLLADRHHDAALGDFRATVRDIDQTNWKAVLMFAGALFPYSCTASVSAMDDMELAFDNFLSNLALTRRVRPMVTGFYQEMIQSELGQLIPDDVKGVNWEVQEAPADTELVQLRKFSEVVHHLYPPDIIDAYGYAIHVLELMFAVAARSPYPPSDALLKIWIHFISDRYIELLTEKQPGSLIILAHYAVLFRRSRDRHWYLEGVAEQILSIANAFVPMEWRSWLEWPQLQIHGGPITPVSG</sequence>
<dbReference type="CDD" id="cd00067">
    <property type="entry name" value="GAL4"/>
    <property type="match status" value="1"/>
</dbReference>
<evidence type="ECO:0000313" key="5">
    <source>
        <dbReference type="Proteomes" id="UP000799424"/>
    </source>
</evidence>
<dbReference type="Pfam" id="PF00172">
    <property type="entry name" value="Zn_clus"/>
    <property type="match status" value="1"/>
</dbReference>